<dbReference type="SMART" id="SM00320">
    <property type="entry name" value="WD40"/>
    <property type="match status" value="4"/>
</dbReference>
<feature type="region of interest" description="Disordered" evidence="8">
    <location>
        <begin position="154"/>
        <end position="178"/>
    </location>
</feature>
<dbReference type="EMBL" id="HBGN01029591">
    <property type="protein sequence ID" value="CAD9345890.1"/>
    <property type="molecule type" value="Transcribed_RNA"/>
</dbReference>
<evidence type="ECO:0000256" key="5">
    <source>
        <dbReference type="ARBA" id="ARBA00022737"/>
    </source>
</evidence>
<keyword evidence="2" id="KW-0690">Ribosome biogenesis</keyword>
<dbReference type="PANTHER" id="PTHR44215">
    <property type="entry name" value="WD REPEAT-CONTAINING PROTEIN 75"/>
    <property type="match status" value="1"/>
</dbReference>
<evidence type="ECO:0000256" key="7">
    <source>
        <dbReference type="ARBA" id="ARBA00023242"/>
    </source>
</evidence>
<feature type="compositionally biased region" description="Polar residues" evidence="8">
    <location>
        <begin position="1095"/>
        <end position="1104"/>
    </location>
</feature>
<evidence type="ECO:0000256" key="6">
    <source>
        <dbReference type="ARBA" id="ARBA00023163"/>
    </source>
</evidence>
<evidence type="ECO:0000313" key="10">
    <source>
        <dbReference type="EMBL" id="CAD9345890.1"/>
    </source>
</evidence>
<evidence type="ECO:0000259" key="9">
    <source>
        <dbReference type="Pfam" id="PF23769"/>
    </source>
</evidence>
<dbReference type="InterPro" id="IPR015943">
    <property type="entry name" value="WD40/YVTN_repeat-like_dom_sf"/>
</dbReference>
<keyword evidence="5" id="KW-0677">Repeat</keyword>
<dbReference type="AlphaFoldDB" id="A0A7S1ZQJ8"/>
<protein>
    <recommendedName>
        <fullName evidence="9">WD repeat-containing protein 75 second beta-propeller domain-containing protein</fullName>
    </recommendedName>
</protein>
<evidence type="ECO:0000256" key="2">
    <source>
        <dbReference type="ARBA" id="ARBA00022517"/>
    </source>
</evidence>
<evidence type="ECO:0000256" key="3">
    <source>
        <dbReference type="ARBA" id="ARBA00022552"/>
    </source>
</evidence>
<dbReference type="InterPro" id="IPR053826">
    <property type="entry name" value="WDR75"/>
</dbReference>
<feature type="region of interest" description="Disordered" evidence="8">
    <location>
        <begin position="65"/>
        <end position="90"/>
    </location>
</feature>
<sequence length="1173" mass="129180">MARTKQSKNQNVSTPTANNTNDNKQQRGNSSNSSMTPKSKLVGNPLLNFDNSSAFSWSSKSFEMKNEGKVKGPTPINRRPIITPSGSGSGKKQCRYALLPNDTFVEVLSLETGHTVCSLTIKSSSSCALDEEKKEEEVTIEAVCLALLPKLKREKNSGDGDDDESTSSSSSEDNDEDEEEYVILAGCNNGTIKEWDFVQINSTNSSSTAVPPRRAFALPSYESKAPKGTAGAVTHLTSPFFCLSSASTTNAAAVKEEKEGAIVFALTRDAAHDSECIHFVKVTLPPYSSRGSNNDIQPLKEKTTQLADMYPRQRKQQKTEQTSSTKVDTDDDNNGKEDSAYKSTFEVQLPPFALFSTFRDVERENGAYTKEVFVAIVSTWSYHIYHERIDDDNEVKNIDDSSSGSKYKHQMYNYARFVHFTHNKKTHPESAITAFAIRPNIGSNSGLFLPDVAIGHVDGTIKVMVGLLDHISPFVDTQRINIQNGKEDENDSLEHPEKVVLKQHVHWHAHQVRSLCWMGGGEGNTRLLSGGEESVLLVWQLHRGIREPMSMLPRIGSGSIDSLTPDDYVHDGRIMVYCRDNTIQMFETHNFARKWMVRGLAVMPSGKEITISNDLTTENESSSVVQISNYDNFMMIHDPRTNLPMLTNIAGAPGHIHWFDPVTRRVVGALEVCPYNRISGKDRTVVVPHPRVTHLAISANGMDLVTVDAVLTENLTMGSKRVITNDNEVDVLYYGKKPEQTNVTMGLCNTIRFWSFASKEEGGLSSNNKKMKDDFFMAFELVSAMSSPHGQQGEIVALAMDPKGNKACTLSHEEGAFRVWEKRGNKKKKGPHSTPWKCLYKITTPSGYSNYEDNNTQPTSSVAFSADSSVLAVSYGPFVTLWDHTSASLLTTLTHEEKLSSQISFINVNVMDMMLLHGESSVTVTPPFGENSMYCGKEGWFYGLDGLHCQNESSKPKVTCVTAVPKMGYSNNDNSGVNGVAIAMMQDEDGGGKITTIVVVDEASGDPLWTKDGRHPMSWTVKDRVVSMCCVPGATNKAASRLFILTDRNQMILLESSDLAGDEQEKKGITKYNSSTGAKSVFKTLMNAPRLNVQRGSGQANMTGQKRKRSPHDRKGNIIKKPNRMSGFGAFSARGADAAAQLPTSDLPVLSGVFTTAFVGRNLRKKDAVSEED</sequence>
<name>A0A7S1ZQJ8_9STRA</name>
<dbReference type="GO" id="GO:0032040">
    <property type="term" value="C:small-subunit processome"/>
    <property type="evidence" value="ECO:0007669"/>
    <property type="project" value="InterPro"/>
</dbReference>
<dbReference type="SUPFAM" id="SSF50978">
    <property type="entry name" value="WD40 repeat-like"/>
    <property type="match status" value="1"/>
</dbReference>
<dbReference type="InterPro" id="IPR036322">
    <property type="entry name" value="WD40_repeat_dom_sf"/>
</dbReference>
<gene>
    <name evidence="10" type="ORF">DBRI1063_LOCUS19084</name>
</gene>
<feature type="compositionally biased region" description="Basic residues" evidence="8">
    <location>
        <begin position="1105"/>
        <end position="1123"/>
    </location>
</feature>
<organism evidence="10">
    <name type="scientific">Ditylum brightwellii</name>
    <dbReference type="NCBI Taxonomy" id="49249"/>
    <lineage>
        <taxon>Eukaryota</taxon>
        <taxon>Sar</taxon>
        <taxon>Stramenopiles</taxon>
        <taxon>Ochrophyta</taxon>
        <taxon>Bacillariophyta</taxon>
        <taxon>Mediophyceae</taxon>
        <taxon>Lithodesmiophycidae</taxon>
        <taxon>Lithodesmiales</taxon>
        <taxon>Lithodesmiaceae</taxon>
        <taxon>Ditylum</taxon>
    </lineage>
</organism>
<feature type="region of interest" description="Disordered" evidence="8">
    <location>
        <begin position="1095"/>
        <end position="1123"/>
    </location>
</feature>
<dbReference type="PANTHER" id="PTHR44215:SF1">
    <property type="entry name" value="WD REPEAT-CONTAINING PROTEIN 75"/>
    <property type="match status" value="1"/>
</dbReference>
<dbReference type="InterPro" id="IPR057644">
    <property type="entry name" value="Beta-prop_WDR75_2nd"/>
</dbReference>
<feature type="region of interest" description="Disordered" evidence="8">
    <location>
        <begin position="1"/>
        <end position="45"/>
    </location>
</feature>
<evidence type="ECO:0000256" key="8">
    <source>
        <dbReference type="SAM" id="MobiDB-lite"/>
    </source>
</evidence>
<evidence type="ECO:0000256" key="1">
    <source>
        <dbReference type="ARBA" id="ARBA00004604"/>
    </source>
</evidence>
<keyword evidence="6" id="KW-0804">Transcription</keyword>
<keyword evidence="7" id="KW-0539">Nucleus</keyword>
<dbReference type="GO" id="GO:0045943">
    <property type="term" value="P:positive regulation of transcription by RNA polymerase I"/>
    <property type="evidence" value="ECO:0007669"/>
    <property type="project" value="InterPro"/>
</dbReference>
<dbReference type="Gene3D" id="2.130.10.10">
    <property type="entry name" value="YVTN repeat-like/Quinoprotein amine dehydrogenase"/>
    <property type="match status" value="2"/>
</dbReference>
<feature type="compositionally biased region" description="Low complexity" evidence="8">
    <location>
        <begin position="73"/>
        <end position="84"/>
    </location>
</feature>
<proteinExistence type="predicted"/>
<comment type="subcellular location">
    <subcellularLocation>
        <location evidence="1">Nucleus</location>
        <location evidence="1">Nucleolus</location>
    </subcellularLocation>
</comment>
<dbReference type="GO" id="GO:2000234">
    <property type="term" value="P:positive regulation of rRNA processing"/>
    <property type="evidence" value="ECO:0007669"/>
    <property type="project" value="TreeGrafter"/>
</dbReference>
<feature type="compositionally biased region" description="Polar residues" evidence="8">
    <location>
        <begin position="7"/>
        <end position="37"/>
    </location>
</feature>
<reference evidence="10" key="1">
    <citation type="submission" date="2021-01" db="EMBL/GenBank/DDBJ databases">
        <authorList>
            <person name="Corre E."/>
            <person name="Pelletier E."/>
            <person name="Niang G."/>
            <person name="Scheremetjew M."/>
            <person name="Finn R."/>
            <person name="Kale V."/>
            <person name="Holt S."/>
            <person name="Cochrane G."/>
            <person name="Meng A."/>
            <person name="Brown T."/>
            <person name="Cohen L."/>
        </authorList>
    </citation>
    <scope>NUCLEOTIDE SEQUENCE</scope>
    <source>
        <strain evidence="10">Pop2</strain>
    </source>
</reference>
<feature type="domain" description="WD repeat-containing protein 75 second beta-propeller" evidence="9">
    <location>
        <begin position="777"/>
        <end position="908"/>
    </location>
</feature>
<dbReference type="GO" id="GO:0003723">
    <property type="term" value="F:RNA binding"/>
    <property type="evidence" value="ECO:0007669"/>
    <property type="project" value="InterPro"/>
</dbReference>
<evidence type="ECO:0000256" key="4">
    <source>
        <dbReference type="ARBA" id="ARBA00022574"/>
    </source>
</evidence>
<keyword evidence="4" id="KW-0853">WD repeat</keyword>
<accession>A0A7S1ZQJ8</accession>
<dbReference type="Pfam" id="PF23769">
    <property type="entry name" value="Beta-prop_WDR75_2nd"/>
    <property type="match status" value="1"/>
</dbReference>
<dbReference type="GO" id="GO:0006364">
    <property type="term" value="P:rRNA processing"/>
    <property type="evidence" value="ECO:0007669"/>
    <property type="project" value="UniProtKB-KW"/>
</dbReference>
<feature type="region of interest" description="Disordered" evidence="8">
    <location>
        <begin position="306"/>
        <end position="341"/>
    </location>
</feature>
<dbReference type="InterPro" id="IPR001680">
    <property type="entry name" value="WD40_rpt"/>
</dbReference>
<keyword evidence="3" id="KW-0698">rRNA processing</keyword>